<dbReference type="GO" id="GO:0005886">
    <property type="term" value="C:plasma membrane"/>
    <property type="evidence" value="ECO:0007669"/>
    <property type="project" value="UniProtKB-SubCell"/>
</dbReference>
<evidence type="ECO:0000313" key="11">
    <source>
        <dbReference type="Proteomes" id="UP000694546"/>
    </source>
</evidence>
<dbReference type="GeneTree" id="ENSGT00940000167806"/>
<feature type="transmembrane region" description="Helical" evidence="9">
    <location>
        <begin position="41"/>
        <end position="65"/>
    </location>
</feature>
<organism evidence="10 11">
    <name type="scientific">Gadus morhua</name>
    <name type="common">Atlantic cod</name>
    <dbReference type="NCBI Taxonomy" id="8049"/>
    <lineage>
        <taxon>Eukaryota</taxon>
        <taxon>Metazoa</taxon>
        <taxon>Chordata</taxon>
        <taxon>Craniata</taxon>
        <taxon>Vertebrata</taxon>
        <taxon>Euteleostomi</taxon>
        <taxon>Actinopterygii</taxon>
        <taxon>Neopterygii</taxon>
        <taxon>Teleostei</taxon>
        <taxon>Neoteleostei</taxon>
        <taxon>Acanthomorphata</taxon>
        <taxon>Zeiogadaria</taxon>
        <taxon>Gadariae</taxon>
        <taxon>Gadiformes</taxon>
        <taxon>Gadoidei</taxon>
        <taxon>Gadidae</taxon>
        <taxon>Gadus</taxon>
    </lineage>
</organism>
<evidence type="ECO:0000256" key="6">
    <source>
        <dbReference type="ARBA" id="ARBA00022824"/>
    </source>
</evidence>
<dbReference type="GO" id="GO:0072659">
    <property type="term" value="P:protein localization to plasma membrane"/>
    <property type="evidence" value="ECO:0007669"/>
    <property type="project" value="TreeGrafter"/>
</dbReference>
<dbReference type="GO" id="GO:0106070">
    <property type="term" value="P:regulation of adenylate cyclase-activating G protein-coupled receptor signaling pathway"/>
    <property type="evidence" value="ECO:0007669"/>
    <property type="project" value="TreeGrafter"/>
</dbReference>
<dbReference type="Ensembl" id="ENSGMOT00000064233.1">
    <property type="protein sequence ID" value="ENSGMOP00000054925.1"/>
    <property type="gene ID" value="ENSGMOG00000025544.1"/>
</dbReference>
<reference evidence="10" key="2">
    <citation type="submission" date="2025-09" db="UniProtKB">
        <authorList>
            <consortium name="Ensembl"/>
        </authorList>
    </citation>
    <scope>IDENTIFICATION</scope>
</reference>
<evidence type="ECO:0000256" key="1">
    <source>
        <dbReference type="ARBA" id="ARBA00004162"/>
    </source>
</evidence>
<keyword evidence="6" id="KW-0256">Endoplasmic reticulum</keyword>
<dbReference type="PANTHER" id="PTHR28675:SF1">
    <property type="entry name" value="MELANOCORTIN-2 RECEPTOR ACCESSORY PROTEIN 2"/>
    <property type="match status" value="1"/>
</dbReference>
<dbReference type="Proteomes" id="UP000694546">
    <property type="component" value="Chromosome 11"/>
</dbReference>
<dbReference type="GO" id="GO:0030545">
    <property type="term" value="F:signaling receptor regulator activity"/>
    <property type="evidence" value="ECO:0007669"/>
    <property type="project" value="TreeGrafter"/>
</dbReference>
<sequence length="188" mass="20368">MSDSNRLNGTVRSLDPGYEWRYEYYDYEDPVSFEGLAAHRYSIVIVFWVGLAVFVIFMFFVLTLLAKTRHPSLPNPHLPGCMEQLNLNVLQHNAPFTSEPTLQDTSRSLLPCLVHEEERGRPGSSATTGPCGPGAGAANRDLRVGLMGGRGAACDGPPDLSSGPAAALGTGVLTRETPENFDIPNVVH</sequence>
<dbReference type="GO" id="GO:0031780">
    <property type="term" value="F:corticotropin hormone receptor binding"/>
    <property type="evidence" value="ECO:0007669"/>
    <property type="project" value="TreeGrafter"/>
</dbReference>
<evidence type="ECO:0000313" key="10">
    <source>
        <dbReference type="Ensembl" id="ENSGMOP00000054925.1"/>
    </source>
</evidence>
<keyword evidence="8 9" id="KW-0472">Membrane</keyword>
<accession>A0A8C5C0R1</accession>
<protein>
    <recommendedName>
        <fullName evidence="12">Melanocortin 2 receptor accessory protein</fullName>
    </recommendedName>
</protein>
<dbReference type="GO" id="GO:0070996">
    <property type="term" value="F:type 1 melanocortin receptor binding"/>
    <property type="evidence" value="ECO:0007669"/>
    <property type="project" value="TreeGrafter"/>
</dbReference>
<evidence type="ECO:0000256" key="3">
    <source>
        <dbReference type="ARBA" id="ARBA00010063"/>
    </source>
</evidence>
<dbReference type="PANTHER" id="PTHR28675">
    <property type="entry name" value="MELANOCORTIN-2 RECEPTOR ACCESSORY PROTEIN 2"/>
    <property type="match status" value="1"/>
</dbReference>
<keyword evidence="11" id="KW-1185">Reference proteome</keyword>
<keyword evidence="7 9" id="KW-1133">Transmembrane helix</keyword>
<dbReference type="AlphaFoldDB" id="A0A8C5C0R1"/>
<proteinExistence type="inferred from homology"/>
<evidence type="ECO:0000256" key="9">
    <source>
        <dbReference type="SAM" id="Phobius"/>
    </source>
</evidence>
<keyword evidence="5 9" id="KW-0812">Transmembrane</keyword>
<comment type="subcellular location">
    <subcellularLocation>
        <location evidence="1">Cell membrane</location>
        <topology evidence="1">Single-pass membrane protein</topology>
    </subcellularLocation>
    <subcellularLocation>
        <location evidence="2">Endoplasmic reticulum membrane</location>
        <topology evidence="2">Single-pass membrane protein</topology>
    </subcellularLocation>
</comment>
<evidence type="ECO:0000256" key="4">
    <source>
        <dbReference type="ARBA" id="ARBA00022475"/>
    </source>
</evidence>
<name>A0A8C5C0R1_GADMO</name>
<evidence type="ECO:0000256" key="7">
    <source>
        <dbReference type="ARBA" id="ARBA00022989"/>
    </source>
</evidence>
<dbReference type="Pfam" id="PF15183">
    <property type="entry name" value="MRAP"/>
    <property type="match status" value="1"/>
</dbReference>
<dbReference type="GO" id="GO:0031783">
    <property type="term" value="F:type 5 melanocortin receptor binding"/>
    <property type="evidence" value="ECO:0007669"/>
    <property type="project" value="TreeGrafter"/>
</dbReference>
<dbReference type="GO" id="GO:0031782">
    <property type="term" value="F:type 4 melanocortin receptor binding"/>
    <property type="evidence" value="ECO:0007669"/>
    <property type="project" value="TreeGrafter"/>
</dbReference>
<reference evidence="10" key="1">
    <citation type="submission" date="2025-08" db="UniProtKB">
        <authorList>
            <consortium name="Ensembl"/>
        </authorList>
    </citation>
    <scope>IDENTIFICATION</scope>
</reference>
<keyword evidence="4" id="KW-1003">Cell membrane</keyword>
<dbReference type="GO" id="GO:0005789">
    <property type="term" value="C:endoplasmic reticulum membrane"/>
    <property type="evidence" value="ECO:0007669"/>
    <property type="project" value="UniProtKB-SubCell"/>
</dbReference>
<evidence type="ECO:0008006" key="12">
    <source>
        <dbReference type="Google" id="ProtNLM"/>
    </source>
</evidence>
<evidence type="ECO:0000256" key="2">
    <source>
        <dbReference type="ARBA" id="ARBA00004389"/>
    </source>
</evidence>
<evidence type="ECO:0000256" key="5">
    <source>
        <dbReference type="ARBA" id="ARBA00022692"/>
    </source>
</evidence>
<dbReference type="GO" id="GO:0031781">
    <property type="term" value="F:type 3 melanocortin receptor binding"/>
    <property type="evidence" value="ECO:0007669"/>
    <property type="project" value="TreeGrafter"/>
</dbReference>
<dbReference type="InterPro" id="IPR028111">
    <property type="entry name" value="MRAP"/>
</dbReference>
<comment type="similarity">
    <text evidence="3">Belongs to the MRAP family.</text>
</comment>
<evidence type="ECO:0000256" key="8">
    <source>
        <dbReference type="ARBA" id="ARBA00023136"/>
    </source>
</evidence>